<accession>A0A5B8CLJ2</accession>
<dbReference type="Proteomes" id="UP000311469">
    <property type="component" value="Chromosome cSF2"/>
</dbReference>
<evidence type="ECO:0000313" key="3">
    <source>
        <dbReference type="Proteomes" id="UP000311469"/>
    </source>
</evidence>
<dbReference type="InterPro" id="IPR037401">
    <property type="entry name" value="SnoaL-like"/>
</dbReference>
<evidence type="ECO:0000313" key="2">
    <source>
        <dbReference type="EMBL" id="QDC39416.1"/>
    </source>
</evidence>
<dbReference type="SUPFAM" id="SSF54427">
    <property type="entry name" value="NTF2-like"/>
    <property type="match status" value="1"/>
</dbReference>
<name>A0A5B8CLJ2_SPHSA</name>
<dbReference type="EMBL" id="CP041017">
    <property type="protein sequence ID" value="QDC39416.1"/>
    <property type="molecule type" value="Genomic_DNA"/>
</dbReference>
<evidence type="ECO:0000259" key="1">
    <source>
        <dbReference type="Pfam" id="PF12680"/>
    </source>
</evidence>
<dbReference type="InterPro" id="IPR032710">
    <property type="entry name" value="NTF2-like_dom_sf"/>
</dbReference>
<dbReference type="KEGG" id="sufl:FIL70_19470"/>
<dbReference type="AlphaFoldDB" id="A0A5B8CLJ2"/>
<protein>
    <submittedName>
        <fullName evidence="2">Nuclear transport factor 2 family protein</fullName>
    </submittedName>
</protein>
<sequence length="159" mass="18022">MSPSRAIDREGEPMAEQQDHSPRIMAVIDYFRRGDAGRPDMLDGFTDDFEFFFPKFGIGRGREDFMAFAAGLVGSFKAFGHDIDGLRFIESGDNVVVEGTTRGEDKEGATWEGGTTPGGRFCSVFEFRGALIARMHIYLDPDYTSRDEARFLWGRDRRW</sequence>
<reference evidence="2 3" key="1">
    <citation type="submission" date="2019-06" db="EMBL/GenBank/DDBJ databases">
        <title>Genome organization and adaptive potential of archetypical organophosphate degarding Sphingobium fuliginis ATCC 27551.</title>
        <authorList>
            <person name="Sarwar A."/>
            <person name="Parthasarathy S."/>
            <person name="Singh C."/>
            <person name="Siddavattam D."/>
        </authorList>
    </citation>
    <scope>NUCLEOTIDE SEQUENCE [LARGE SCALE GENOMIC DNA]</scope>
    <source>
        <strain evidence="2 3">ATCC 27551</strain>
    </source>
</reference>
<dbReference type="Gene3D" id="3.10.450.50">
    <property type="match status" value="1"/>
</dbReference>
<organism evidence="2 3">
    <name type="scientific">Sphingobium fuliginis ATCC 27551</name>
    <dbReference type="NCBI Taxonomy" id="1208342"/>
    <lineage>
        <taxon>Bacteria</taxon>
        <taxon>Pseudomonadati</taxon>
        <taxon>Pseudomonadota</taxon>
        <taxon>Alphaproteobacteria</taxon>
        <taxon>Sphingomonadales</taxon>
        <taxon>Sphingomonadaceae</taxon>
        <taxon>Sphingobium</taxon>
    </lineage>
</organism>
<feature type="domain" description="SnoaL-like" evidence="1">
    <location>
        <begin position="28"/>
        <end position="135"/>
    </location>
</feature>
<gene>
    <name evidence="2" type="ORF">FIL70_19470</name>
</gene>
<dbReference type="Pfam" id="PF12680">
    <property type="entry name" value="SnoaL_2"/>
    <property type="match status" value="1"/>
</dbReference>
<proteinExistence type="predicted"/>